<evidence type="ECO:0000259" key="3">
    <source>
        <dbReference type="PROSITE" id="PS51762"/>
    </source>
</evidence>
<accession>A0ABM1ACL6</accession>
<keyword evidence="2" id="KW-0732">Signal</keyword>
<sequence>MRLLVISLALVAAASAYEVQIRYSAPVLGFVLKTTGQERIGGVVFNYVINNVAYQARGIQTSDGWLYRTRDVKLDGADAVHANAQIYDVSGNLRLTTQRSVLKLSGERTDLARLPSRQIRAATIFRDDFNSFDANKWNYEVSMYGGMNWEFQVYTNDKQNVFTRNGQLYLKPTFTVDDPRFDENFLKNGKMDMTQLFGVCTQSANYGCSREGKYGLLPPVMSGKVKSVPTLKYGTVEVRARIPKGDWLWPAIWMLPRDNKYGGWPRSGEIDIMESRGNAGPMGVGTVTSTLHWGTAWDQNRYSLTHGEKKSNSWHDSFHTWRLDWSPDHLITFIDDQQIMAVYPPSGGFWQKGGFSGNNIWGGNKMAPFDQEFYMIFNVAVGGTNGFFPDGNLYPTTKPWKNSSPHAAEDFWTKRSTWDGSWQGDNVAMIIDYVEFKSR</sequence>
<dbReference type="PANTHER" id="PTHR10963">
    <property type="entry name" value="GLYCOSYL HYDROLASE-RELATED"/>
    <property type="match status" value="1"/>
</dbReference>
<proteinExistence type="inferred from homology"/>
<evidence type="ECO:0000313" key="5">
    <source>
        <dbReference type="RefSeq" id="XP_012945133.1"/>
    </source>
</evidence>
<dbReference type="PROSITE" id="PS51762">
    <property type="entry name" value="GH16_2"/>
    <property type="match status" value="1"/>
</dbReference>
<dbReference type="InterPro" id="IPR013320">
    <property type="entry name" value="ConA-like_dom_sf"/>
</dbReference>
<reference evidence="5" key="1">
    <citation type="submission" date="2025-08" db="UniProtKB">
        <authorList>
            <consortium name="RefSeq"/>
        </authorList>
    </citation>
    <scope>IDENTIFICATION</scope>
</reference>
<keyword evidence="4" id="KW-1185">Reference proteome</keyword>
<gene>
    <name evidence="5" type="primary">LOC101851233</name>
</gene>
<dbReference type="CDD" id="cd08024">
    <property type="entry name" value="GH16_CCF"/>
    <property type="match status" value="1"/>
</dbReference>
<dbReference type="GeneID" id="101851233"/>
<evidence type="ECO:0000256" key="2">
    <source>
        <dbReference type="SAM" id="SignalP"/>
    </source>
</evidence>
<feature type="chain" id="PRO_5045671031" evidence="2">
    <location>
        <begin position="17"/>
        <end position="439"/>
    </location>
</feature>
<feature type="domain" description="GH16" evidence="3">
    <location>
        <begin position="109"/>
        <end position="421"/>
    </location>
</feature>
<organism evidence="4 5">
    <name type="scientific">Aplysia californica</name>
    <name type="common">California sea hare</name>
    <dbReference type="NCBI Taxonomy" id="6500"/>
    <lineage>
        <taxon>Eukaryota</taxon>
        <taxon>Metazoa</taxon>
        <taxon>Spiralia</taxon>
        <taxon>Lophotrochozoa</taxon>
        <taxon>Mollusca</taxon>
        <taxon>Gastropoda</taxon>
        <taxon>Heterobranchia</taxon>
        <taxon>Euthyneura</taxon>
        <taxon>Tectipleura</taxon>
        <taxon>Aplysiida</taxon>
        <taxon>Aplysioidea</taxon>
        <taxon>Aplysiidae</taxon>
        <taxon>Aplysia</taxon>
    </lineage>
</organism>
<protein>
    <submittedName>
        <fullName evidence="5">Beta-1,3-glucan-binding protein</fullName>
    </submittedName>
</protein>
<feature type="signal peptide" evidence="2">
    <location>
        <begin position="1"/>
        <end position="16"/>
    </location>
</feature>
<dbReference type="InterPro" id="IPR050546">
    <property type="entry name" value="Glycosyl_Hydrlase_16"/>
</dbReference>
<evidence type="ECO:0000313" key="4">
    <source>
        <dbReference type="Proteomes" id="UP000694888"/>
    </source>
</evidence>
<dbReference type="Proteomes" id="UP000694888">
    <property type="component" value="Unplaced"/>
</dbReference>
<dbReference type="PANTHER" id="PTHR10963:SF55">
    <property type="entry name" value="GLYCOSIDE HYDROLASE FAMILY 16 PROTEIN"/>
    <property type="match status" value="1"/>
</dbReference>
<dbReference type="InterPro" id="IPR000757">
    <property type="entry name" value="Beta-glucanase-like"/>
</dbReference>
<evidence type="ECO:0000256" key="1">
    <source>
        <dbReference type="ARBA" id="ARBA00006865"/>
    </source>
</evidence>
<name>A0ABM1ACL6_APLCA</name>
<dbReference type="SUPFAM" id="SSF49899">
    <property type="entry name" value="Concanavalin A-like lectins/glucanases"/>
    <property type="match status" value="1"/>
</dbReference>
<dbReference type="Gene3D" id="2.60.120.200">
    <property type="match status" value="1"/>
</dbReference>
<comment type="similarity">
    <text evidence="1">Belongs to the glycosyl hydrolase 16 family.</text>
</comment>
<dbReference type="RefSeq" id="XP_012945133.1">
    <property type="nucleotide sequence ID" value="XM_013089679.1"/>
</dbReference>
<dbReference type="Pfam" id="PF00722">
    <property type="entry name" value="Glyco_hydro_16"/>
    <property type="match status" value="1"/>
</dbReference>